<gene>
    <name evidence="1" type="ORF">HELGO_WM23511</name>
</gene>
<protein>
    <submittedName>
        <fullName evidence="1">Uncharacterized protein</fullName>
    </submittedName>
</protein>
<evidence type="ECO:0000313" key="1">
    <source>
        <dbReference type="EMBL" id="CAA6813815.1"/>
    </source>
</evidence>
<dbReference type="AlphaFoldDB" id="A0A6S6T6D1"/>
<accession>A0A6S6T6D1</accession>
<organism evidence="1">
    <name type="scientific">uncultured Campylobacterales bacterium</name>
    <dbReference type="NCBI Taxonomy" id="352960"/>
    <lineage>
        <taxon>Bacteria</taxon>
        <taxon>Pseudomonadati</taxon>
        <taxon>Campylobacterota</taxon>
        <taxon>Epsilonproteobacteria</taxon>
        <taxon>Campylobacterales</taxon>
        <taxon>environmental samples</taxon>
    </lineage>
</organism>
<name>A0A6S6T6D1_9BACT</name>
<dbReference type="EMBL" id="CACVAW010000058">
    <property type="protein sequence ID" value="CAA6813815.1"/>
    <property type="molecule type" value="Genomic_DNA"/>
</dbReference>
<sequence>MKFILLIVFTCFVYSSDMKEAIKAGYIDEINSHLNYQIEAIQEAQKCALTLQKLENISKCQDTKDKVLKDFDSRIKKALRAYNADMKDLKKKK</sequence>
<reference evidence="1" key="1">
    <citation type="submission" date="2020-01" db="EMBL/GenBank/DDBJ databases">
        <authorList>
            <person name="Meier V. D."/>
            <person name="Meier V D."/>
        </authorList>
    </citation>
    <scope>NUCLEOTIDE SEQUENCE</scope>
    <source>
        <strain evidence="1">HLG_WM_MAG_12</strain>
    </source>
</reference>
<proteinExistence type="predicted"/>